<proteinExistence type="predicted"/>
<evidence type="ECO:0000313" key="2">
    <source>
        <dbReference type="EMBL" id="KAF5206916.1"/>
    </source>
</evidence>
<dbReference type="OrthoDB" id="1436411at2759"/>
<comment type="caution">
    <text evidence="2">The sequence shown here is derived from an EMBL/GenBank/DDBJ whole genome shotgun (WGS) entry which is preliminary data.</text>
</comment>
<dbReference type="EMBL" id="JABWDY010002079">
    <property type="protein sequence ID" value="KAF5206916.1"/>
    <property type="molecule type" value="Genomic_DNA"/>
</dbReference>
<evidence type="ECO:0000259" key="1">
    <source>
        <dbReference type="Pfam" id="PF13966"/>
    </source>
</evidence>
<dbReference type="PANTHER" id="PTHR36617:SF5">
    <property type="entry name" value="OS05G0421675 PROTEIN"/>
    <property type="match status" value="1"/>
</dbReference>
<protein>
    <recommendedName>
        <fullName evidence="1">Reverse transcriptase zinc-binding domain-containing protein</fullName>
    </recommendedName>
</protein>
<evidence type="ECO:0000313" key="3">
    <source>
        <dbReference type="Proteomes" id="UP000554482"/>
    </source>
</evidence>
<reference evidence="2 3" key="1">
    <citation type="submission" date="2020-06" db="EMBL/GenBank/DDBJ databases">
        <title>Transcriptomic and genomic resources for Thalictrum thalictroides and T. hernandezii: Facilitating candidate gene discovery in an emerging model plant lineage.</title>
        <authorList>
            <person name="Arias T."/>
            <person name="Riano-Pachon D.M."/>
            <person name="Di Stilio V.S."/>
        </authorList>
    </citation>
    <scope>NUCLEOTIDE SEQUENCE [LARGE SCALE GENOMIC DNA]</scope>
    <source>
        <strain evidence="3">cv. WT478/WT964</strain>
        <tissue evidence="2">Leaves</tissue>
    </source>
</reference>
<organism evidence="2 3">
    <name type="scientific">Thalictrum thalictroides</name>
    <name type="common">Rue-anemone</name>
    <name type="synonym">Anemone thalictroides</name>
    <dbReference type="NCBI Taxonomy" id="46969"/>
    <lineage>
        <taxon>Eukaryota</taxon>
        <taxon>Viridiplantae</taxon>
        <taxon>Streptophyta</taxon>
        <taxon>Embryophyta</taxon>
        <taxon>Tracheophyta</taxon>
        <taxon>Spermatophyta</taxon>
        <taxon>Magnoliopsida</taxon>
        <taxon>Ranunculales</taxon>
        <taxon>Ranunculaceae</taxon>
        <taxon>Thalictroideae</taxon>
        <taxon>Thalictrum</taxon>
    </lineage>
</organism>
<gene>
    <name evidence="2" type="ORF">FRX31_003493</name>
</gene>
<accession>A0A7J6XAU6</accession>
<dbReference type="Pfam" id="PF13966">
    <property type="entry name" value="zf-RVT"/>
    <property type="match status" value="1"/>
</dbReference>
<dbReference type="InterPro" id="IPR026960">
    <property type="entry name" value="RVT-Znf"/>
</dbReference>
<dbReference type="Proteomes" id="UP000554482">
    <property type="component" value="Unassembled WGS sequence"/>
</dbReference>
<sequence length="268" mass="31217">MAMKKGLYGDNRNATIAQLCHRVEEENQWNLQIRRTPFDWEVDELNALQACLNGVIFDGDPDRWRWTRTSNGAFSVRSMYQKLEDDGIQVNPGFTFPMKLVWKTQLPTNIQLFFWSLLLGRTLTKDILNRKGQTVDPLCTMCGLINEGSTHLFLHCPVALKAWNITTQARSNGYIVILRSMSIAEALEDWPKGTNQALGGMVWSLIPYALMWTLWCTRNDRIFGNKAFTIEGICTRMKMVIWYWLGIRSERRNYQFRELLVHWDDILS</sequence>
<name>A0A7J6XAU6_THATH</name>
<dbReference type="PANTHER" id="PTHR36617">
    <property type="entry name" value="PROTEIN, PUTATIVE-RELATED"/>
    <property type="match status" value="1"/>
</dbReference>
<feature type="domain" description="Reverse transcriptase zinc-binding" evidence="1">
    <location>
        <begin position="74"/>
        <end position="163"/>
    </location>
</feature>
<keyword evidence="3" id="KW-1185">Reference proteome</keyword>
<dbReference type="AlphaFoldDB" id="A0A7J6XAU6"/>